<gene>
    <name evidence="1" type="ORF">RND71_028333</name>
</gene>
<accession>A0AAE1RJL2</accession>
<organism evidence="1 2">
    <name type="scientific">Anisodus tanguticus</name>
    <dbReference type="NCBI Taxonomy" id="243964"/>
    <lineage>
        <taxon>Eukaryota</taxon>
        <taxon>Viridiplantae</taxon>
        <taxon>Streptophyta</taxon>
        <taxon>Embryophyta</taxon>
        <taxon>Tracheophyta</taxon>
        <taxon>Spermatophyta</taxon>
        <taxon>Magnoliopsida</taxon>
        <taxon>eudicotyledons</taxon>
        <taxon>Gunneridae</taxon>
        <taxon>Pentapetalae</taxon>
        <taxon>asterids</taxon>
        <taxon>lamiids</taxon>
        <taxon>Solanales</taxon>
        <taxon>Solanaceae</taxon>
        <taxon>Solanoideae</taxon>
        <taxon>Hyoscyameae</taxon>
        <taxon>Anisodus</taxon>
    </lineage>
</organism>
<name>A0AAE1RJL2_9SOLA</name>
<evidence type="ECO:0000313" key="1">
    <source>
        <dbReference type="EMBL" id="KAK4352815.1"/>
    </source>
</evidence>
<dbReference type="AlphaFoldDB" id="A0AAE1RJL2"/>
<dbReference type="EMBL" id="JAVYJV010000015">
    <property type="protein sequence ID" value="KAK4352815.1"/>
    <property type="molecule type" value="Genomic_DNA"/>
</dbReference>
<sequence>MGPLPSLKFIELSWCYNVEGLEVDASNLESSTYIGNDILVAFQNIRYNGVLAEEVM</sequence>
<keyword evidence="2" id="KW-1185">Reference proteome</keyword>
<reference evidence="1" key="1">
    <citation type="submission" date="2023-12" db="EMBL/GenBank/DDBJ databases">
        <title>Genome assembly of Anisodus tanguticus.</title>
        <authorList>
            <person name="Wang Y.-J."/>
        </authorList>
    </citation>
    <scope>NUCLEOTIDE SEQUENCE</scope>
    <source>
        <strain evidence="1">KB-2021</strain>
        <tissue evidence="1">Leaf</tissue>
    </source>
</reference>
<evidence type="ECO:0000313" key="2">
    <source>
        <dbReference type="Proteomes" id="UP001291623"/>
    </source>
</evidence>
<comment type="caution">
    <text evidence="1">The sequence shown here is derived from an EMBL/GenBank/DDBJ whole genome shotgun (WGS) entry which is preliminary data.</text>
</comment>
<protein>
    <submittedName>
        <fullName evidence="1">Uncharacterized protein</fullName>
    </submittedName>
</protein>
<dbReference type="Proteomes" id="UP001291623">
    <property type="component" value="Unassembled WGS sequence"/>
</dbReference>
<proteinExistence type="predicted"/>